<dbReference type="AlphaFoldDB" id="A0A177N594"/>
<gene>
    <name evidence="1" type="ORF">A1507_17625</name>
</gene>
<reference evidence="1 2" key="1">
    <citation type="submission" date="2016-03" db="EMBL/GenBank/DDBJ databases">
        <authorList>
            <person name="Ploux O."/>
        </authorList>
    </citation>
    <scope>NUCLEOTIDE SEQUENCE [LARGE SCALE GENOMIC DNA]</scope>
    <source>
        <strain evidence="1 2">R-45378</strain>
    </source>
</reference>
<organism evidence="1 2">
    <name type="scientific">Methylomonas koyamae</name>
    <dbReference type="NCBI Taxonomy" id="702114"/>
    <lineage>
        <taxon>Bacteria</taxon>
        <taxon>Pseudomonadati</taxon>
        <taxon>Pseudomonadota</taxon>
        <taxon>Gammaproteobacteria</taxon>
        <taxon>Methylococcales</taxon>
        <taxon>Methylococcaceae</taxon>
        <taxon>Methylomonas</taxon>
    </lineage>
</organism>
<proteinExistence type="predicted"/>
<name>A0A177N594_9GAMM</name>
<comment type="caution">
    <text evidence="1">The sequence shown here is derived from an EMBL/GenBank/DDBJ whole genome shotgun (WGS) entry which is preliminary data.</text>
</comment>
<dbReference type="Proteomes" id="UP000077857">
    <property type="component" value="Unassembled WGS sequence"/>
</dbReference>
<evidence type="ECO:0000313" key="2">
    <source>
        <dbReference type="Proteomes" id="UP000077857"/>
    </source>
</evidence>
<protein>
    <submittedName>
        <fullName evidence="1">Uncharacterized protein</fullName>
    </submittedName>
</protein>
<accession>A0A177N594</accession>
<sequence length="142" mass="15597">MLADENQSPAYAVTYTIDYTHRVVVGVLADTAQEAQSIAEAAFDNGTIWDDTPELPLLFDDFEEVDGETLRWQVEAVDVWPKADASVVKLRQERTAMAVCRGLIDAYRLGEDAGGSIDWEHLDQLIPLAKEALGLSDSDKAA</sequence>
<dbReference type="EMBL" id="LUUJ01000102">
    <property type="protein sequence ID" value="OAI13188.1"/>
    <property type="molecule type" value="Genomic_DNA"/>
</dbReference>
<evidence type="ECO:0000313" key="1">
    <source>
        <dbReference type="EMBL" id="OAI13188.1"/>
    </source>
</evidence>